<dbReference type="EMBL" id="CAADEY010000001">
    <property type="protein sequence ID" value="VFJ42568.1"/>
    <property type="molecule type" value="Genomic_DNA"/>
</dbReference>
<accession>A0A450RU01</accession>
<organism evidence="3">
    <name type="scientific">Candidatus Kentrum sp. DK</name>
    <dbReference type="NCBI Taxonomy" id="2126562"/>
    <lineage>
        <taxon>Bacteria</taxon>
        <taxon>Pseudomonadati</taxon>
        <taxon>Pseudomonadota</taxon>
        <taxon>Gammaproteobacteria</taxon>
        <taxon>Candidatus Kentrum</taxon>
    </lineage>
</organism>
<dbReference type="Pfam" id="PF04326">
    <property type="entry name" value="SLFN_AlbA_2"/>
    <property type="match status" value="1"/>
</dbReference>
<dbReference type="InterPro" id="IPR038461">
    <property type="entry name" value="Schlafen_AlbA_2_dom_sf"/>
</dbReference>
<dbReference type="InterPro" id="IPR007421">
    <property type="entry name" value="Schlafen_AlbA_2_dom"/>
</dbReference>
<sequence>MDTVDLLKTETDRIEWKQTDKDANDILHAVCALANDLGNSREAGHLVIGVGKDGSPIGVAQARLDDVQRGLNDRLSSTKILPTPAFDINIREYDGKWIVVVRVEPYPVPPVVMVNQTAWVRKGSVTTRAREADLLRLGERRPETGNPSSCMQNSPCAP</sequence>
<dbReference type="PANTHER" id="PTHR30595">
    <property type="entry name" value="GLPR-RELATED TRANSCRIPTIONAL REPRESSOR"/>
    <property type="match status" value="1"/>
</dbReference>
<dbReference type="Gene3D" id="3.30.950.30">
    <property type="entry name" value="Schlafen, AAA domain"/>
    <property type="match status" value="1"/>
</dbReference>
<feature type="region of interest" description="Disordered" evidence="1">
    <location>
        <begin position="139"/>
        <end position="158"/>
    </location>
</feature>
<protein>
    <submittedName>
        <fullName evidence="3">DNA-binding domain-containing protein</fullName>
    </submittedName>
</protein>
<dbReference type="PANTHER" id="PTHR30595:SF6">
    <property type="entry name" value="SCHLAFEN ALBA-2 DOMAIN-CONTAINING PROTEIN"/>
    <property type="match status" value="1"/>
</dbReference>
<proteinExistence type="predicted"/>
<reference evidence="3" key="1">
    <citation type="submission" date="2019-02" db="EMBL/GenBank/DDBJ databases">
        <authorList>
            <person name="Gruber-Vodicka R. H."/>
            <person name="Seah K. B. B."/>
        </authorList>
    </citation>
    <scope>NUCLEOTIDE SEQUENCE</scope>
    <source>
        <strain evidence="3">BECK_DK161</strain>
    </source>
</reference>
<feature type="compositionally biased region" description="Polar residues" evidence="1">
    <location>
        <begin position="145"/>
        <end position="158"/>
    </location>
</feature>
<gene>
    <name evidence="3" type="ORF">BECKDK2373C_GA0170839_1001105</name>
</gene>
<feature type="domain" description="Schlafen AlbA-2" evidence="2">
    <location>
        <begin position="10"/>
        <end position="128"/>
    </location>
</feature>
<keyword evidence="3" id="KW-0238">DNA-binding</keyword>
<dbReference type="AlphaFoldDB" id="A0A450RU01"/>
<evidence type="ECO:0000256" key="1">
    <source>
        <dbReference type="SAM" id="MobiDB-lite"/>
    </source>
</evidence>
<evidence type="ECO:0000313" key="3">
    <source>
        <dbReference type="EMBL" id="VFJ42568.1"/>
    </source>
</evidence>
<evidence type="ECO:0000259" key="2">
    <source>
        <dbReference type="Pfam" id="PF04326"/>
    </source>
</evidence>
<dbReference type="GO" id="GO:0003677">
    <property type="term" value="F:DNA binding"/>
    <property type="evidence" value="ECO:0007669"/>
    <property type="project" value="UniProtKB-KW"/>
</dbReference>
<name>A0A450RU01_9GAMM</name>